<dbReference type="SUPFAM" id="SSF50630">
    <property type="entry name" value="Acid proteases"/>
    <property type="match status" value="1"/>
</dbReference>
<dbReference type="Gene3D" id="2.40.70.10">
    <property type="entry name" value="Acid Proteases"/>
    <property type="match status" value="1"/>
</dbReference>
<dbReference type="Proteomes" id="UP000663760">
    <property type="component" value="Chromosome 5"/>
</dbReference>
<dbReference type="SUPFAM" id="SSF56672">
    <property type="entry name" value="DNA/RNA polymerases"/>
    <property type="match status" value="1"/>
</dbReference>
<reference evidence="3" key="1">
    <citation type="submission" date="2020-02" db="EMBL/GenBank/DDBJ databases">
        <authorList>
            <person name="Scholz U."/>
            <person name="Mascher M."/>
            <person name="Fiebig A."/>
        </authorList>
    </citation>
    <scope>NUCLEOTIDE SEQUENCE</scope>
</reference>
<dbReference type="Pfam" id="PF19259">
    <property type="entry name" value="Ty3_capsid"/>
    <property type="match status" value="1"/>
</dbReference>
<feature type="domain" description="Reverse transcriptase" evidence="1">
    <location>
        <begin position="438"/>
        <end position="507"/>
    </location>
</feature>
<dbReference type="PANTHER" id="PTHR15503">
    <property type="entry name" value="LDOC1 RELATED"/>
    <property type="match status" value="1"/>
</dbReference>
<sequence>MLTRSKAHQMTSLEEERIELPIFQGDSPEGWIRQAERYFRLNPTIEGEALEWYLWMEDRFPFRDWHDFKSQLGKRFKTSETRSSLQQLMSLQQATSIREYMTEFERIVAFLPHINTEVLEDAYVWGLKPDIRSELAMHKPLELRETMDLSIQAEIHIREIQDNTQVDGSRFQKRRDKRLCYYCNEKFAPGHRCKKELNIIIVDEDQKSIEDDSTDEGWELFDQAISNTDEKAFIAHVSLNSVTRITQQGTLKRWGKIHDTEVSILIDSGATHNFLRTKIIDNLSLQMEKLNGYSIVMGNGNTVAGAAIYKAIPLHAQGVLIVQDFLLLELNGTDVILGIQWLRTLGWILSNYEKFIMRFMTGGKVHIFKGDPSITKINTSSRRPEKELKSGKSYMVELHHIYSHKDPNAPNDLEIKLISTEVIQPSDSPYASPALLVMKKDDRWRFCIDYRALNRDTVPNRYPIPVVDKLLDELYEKSVFSKLDLKSGYYQIRMKKEDVPKTTFKTHHGH</sequence>
<dbReference type="InterPro" id="IPR021109">
    <property type="entry name" value="Peptidase_aspartic_dom_sf"/>
</dbReference>
<dbReference type="Pfam" id="PF00078">
    <property type="entry name" value="RVT_1"/>
    <property type="match status" value="1"/>
</dbReference>
<dbReference type="InterPro" id="IPR043502">
    <property type="entry name" value="DNA/RNA_pol_sf"/>
</dbReference>
<evidence type="ECO:0000313" key="4">
    <source>
        <dbReference type="Proteomes" id="UP000663760"/>
    </source>
</evidence>
<dbReference type="Pfam" id="PF08284">
    <property type="entry name" value="RVP_2"/>
    <property type="match status" value="1"/>
</dbReference>
<dbReference type="InterPro" id="IPR032567">
    <property type="entry name" value="RTL1-rel"/>
</dbReference>
<dbReference type="Gene3D" id="3.10.10.10">
    <property type="entry name" value="HIV Type 1 Reverse Transcriptase, subunit A, domain 1"/>
    <property type="match status" value="1"/>
</dbReference>
<dbReference type="CDD" id="cd01647">
    <property type="entry name" value="RT_LTR"/>
    <property type="match status" value="1"/>
</dbReference>
<protein>
    <submittedName>
        <fullName evidence="3">Uncharacterized protein</fullName>
    </submittedName>
</protein>
<dbReference type="AlphaFoldDB" id="A0A7I8KIQ2"/>
<dbReference type="PANTHER" id="PTHR15503:SF22">
    <property type="entry name" value="TRANSPOSON TY3-I GAG POLYPROTEIN"/>
    <property type="match status" value="1"/>
</dbReference>
<evidence type="ECO:0000259" key="2">
    <source>
        <dbReference type="Pfam" id="PF19259"/>
    </source>
</evidence>
<gene>
    <name evidence="3" type="ORF">SI8410_05007737</name>
</gene>
<dbReference type="OrthoDB" id="696591at2759"/>
<evidence type="ECO:0000313" key="3">
    <source>
        <dbReference type="EMBL" id="CAA7397074.1"/>
    </source>
</evidence>
<name>A0A7I8KIQ2_SPIIN</name>
<organism evidence="3 4">
    <name type="scientific">Spirodela intermedia</name>
    <name type="common">Intermediate duckweed</name>
    <dbReference type="NCBI Taxonomy" id="51605"/>
    <lineage>
        <taxon>Eukaryota</taxon>
        <taxon>Viridiplantae</taxon>
        <taxon>Streptophyta</taxon>
        <taxon>Embryophyta</taxon>
        <taxon>Tracheophyta</taxon>
        <taxon>Spermatophyta</taxon>
        <taxon>Magnoliopsida</taxon>
        <taxon>Liliopsida</taxon>
        <taxon>Araceae</taxon>
        <taxon>Lemnoideae</taxon>
        <taxon>Spirodela</taxon>
    </lineage>
</organism>
<dbReference type="InterPro" id="IPR000477">
    <property type="entry name" value="RT_dom"/>
</dbReference>
<dbReference type="EMBL" id="LR746268">
    <property type="protein sequence ID" value="CAA7397074.1"/>
    <property type="molecule type" value="Genomic_DNA"/>
</dbReference>
<accession>A0A7I8KIQ2</accession>
<evidence type="ECO:0000259" key="1">
    <source>
        <dbReference type="Pfam" id="PF00078"/>
    </source>
</evidence>
<dbReference type="InterPro" id="IPR045358">
    <property type="entry name" value="Ty3_capsid"/>
</dbReference>
<feature type="domain" description="Ty3 transposon capsid-like protein" evidence="2">
    <location>
        <begin position="31"/>
        <end position="166"/>
    </location>
</feature>
<proteinExistence type="predicted"/>
<dbReference type="CDD" id="cd00303">
    <property type="entry name" value="retropepsin_like"/>
    <property type="match status" value="1"/>
</dbReference>
<keyword evidence="4" id="KW-1185">Reference proteome</keyword>